<dbReference type="PROSITE" id="PS51318">
    <property type="entry name" value="TAT"/>
    <property type="match status" value="1"/>
</dbReference>
<sequence length="515" mass="56076">MRRREFIAGTAAAAGLAAAGAGGQPAAAWSAGPVAHLLPTVSHERMRVKLSLREPAAGPLFLHLDNRRVPGRRTDTAGEFWSFDAAGLDPARTYTLSLADGAGRPLCDPWPLSTFPTPGERPRSLRVLFFTCAGGHDVSGRYLPMATRARLLDRALSFGPQALVAIGDHVYWDLRTAARVGSLEPAISHAGRFARELPVLGGPNEAVLKRAAGPQIAPLYGARCRSVPVFFLQDDHDYFENDDANERIVAFPPDPFMLAAARATQRLWYPEFLPDPARPAGLGSTRPDGLSESFGTLRYGGLLEALLYDCRRYMTLSGPHAAFLPGETEAWLARRMAEGETAHLLNIPSTPPGWSAGKWGEWYPDVERDARLTTAVQKPYWQPGWRAQHDRLLAAASAMRDRAPVFVSGDLHAIGETRIGGNGGQDLSRHPVVSVLCGPVGTADRGWPSAFRGMVPQTPAGLAVDESLPAIEENGFTLADFTPEDVTLRFFKWRREPAEAIDRLEPFRTTTLPRA</sequence>
<proteinExistence type="predicted"/>
<name>A0A6J4HGJ4_9PROT</name>
<accession>A0A6J4HGJ4</accession>
<dbReference type="InterPro" id="IPR038607">
    <property type="entry name" value="PhoD-like_sf"/>
</dbReference>
<dbReference type="InterPro" id="IPR006311">
    <property type="entry name" value="TAT_signal"/>
</dbReference>
<evidence type="ECO:0000313" key="1">
    <source>
        <dbReference type="EMBL" id="CAA9222911.1"/>
    </source>
</evidence>
<reference evidence="1" key="1">
    <citation type="submission" date="2020-02" db="EMBL/GenBank/DDBJ databases">
        <authorList>
            <person name="Meier V. D."/>
        </authorList>
    </citation>
    <scope>NUCLEOTIDE SEQUENCE</scope>
    <source>
        <strain evidence="1">AVDCRST_MAG04</strain>
    </source>
</reference>
<dbReference type="Gene3D" id="3.60.21.70">
    <property type="entry name" value="PhoD-like phosphatase"/>
    <property type="match status" value="1"/>
</dbReference>
<organism evidence="1">
    <name type="scientific">uncultured Acetobacteraceae bacterium</name>
    <dbReference type="NCBI Taxonomy" id="169975"/>
    <lineage>
        <taxon>Bacteria</taxon>
        <taxon>Pseudomonadati</taxon>
        <taxon>Pseudomonadota</taxon>
        <taxon>Alphaproteobacteria</taxon>
        <taxon>Acetobacterales</taxon>
        <taxon>Acetobacteraceae</taxon>
        <taxon>environmental samples</taxon>
    </lineage>
</organism>
<protein>
    <recommendedName>
        <fullName evidence="2">PhoD-like phosphatase metallophosphatase domain-containing protein</fullName>
    </recommendedName>
</protein>
<dbReference type="SUPFAM" id="SSF56300">
    <property type="entry name" value="Metallo-dependent phosphatases"/>
    <property type="match status" value="1"/>
</dbReference>
<dbReference type="AlphaFoldDB" id="A0A6J4HGJ4"/>
<dbReference type="EMBL" id="CADCTL010000052">
    <property type="protein sequence ID" value="CAA9222911.1"/>
    <property type="molecule type" value="Genomic_DNA"/>
</dbReference>
<gene>
    <name evidence="1" type="ORF">AVDCRST_MAG04-706</name>
</gene>
<evidence type="ECO:0008006" key="2">
    <source>
        <dbReference type="Google" id="ProtNLM"/>
    </source>
</evidence>
<dbReference type="InterPro" id="IPR029052">
    <property type="entry name" value="Metallo-depent_PP-like"/>
</dbReference>